<sequence>MGSATKAANWRQYLSKPRASIAKPDHTLPLSDIRADNRLFFPTLNSHGGRFFWLGVVIFFSFYETAVLLRFIDDWQQLGIQLFYAVSTTGLIVLFSVGYLSSIAPQLAQKTRPQMFWCVMVTVMVAVPLADLVAVCLQWLILGTDTDFVTWLSRTFTDFLVAPAVAMLFVYYFNYQYTKICRHQRQLEQRLIEQNEQLKARISPHFFFNMLNTMQYLIETDRTAAEALIRSISSLYRISFDEVREVALIDEIEICQHYLNIEQYRFGEKLIVHWLMPDEDTLYDMVIPSLMLQMLLEKMINFVVEMVDDTVTIWVAIKWQDDQVSIELSCVINPTNYASIQRHAQRYLNFSEQTRTLQRYFGDQASIGYQLDHTQILIDLHYPLNDVSILM</sequence>
<dbReference type="PANTHER" id="PTHR34220:SF7">
    <property type="entry name" value="SENSOR HISTIDINE KINASE YPDA"/>
    <property type="match status" value="1"/>
</dbReference>
<protein>
    <recommendedName>
        <fullName evidence="2">Signal transduction histidine kinase internal region domain-containing protein</fullName>
    </recommendedName>
</protein>
<evidence type="ECO:0000259" key="2">
    <source>
        <dbReference type="Pfam" id="PF06580"/>
    </source>
</evidence>
<dbReference type="STRING" id="34059.A9308_06820"/>
<evidence type="ECO:0000256" key="1">
    <source>
        <dbReference type="SAM" id="Phobius"/>
    </source>
</evidence>
<dbReference type="Pfam" id="PF06580">
    <property type="entry name" value="His_kinase"/>
    <property type="match status" value="1"/>
</dbReference>
<dbReference type="AlphaFoldDB" id="A0A1B8QC35"/>
<dbReference type="GO" id="GO:0016020">
    <property type="term" value="C:membrane"/>
    <property type="evidence" value="ECO:0007669"/>
    <property type="project" value="InterPro"/>
</dbReference>
<reference evidence="3 4" key="1">
    <citation type="submission" date="2016-06" db="EMBL/GenBank/DDBJ databases">
        <title>Draft genome of Moraxella atlantae CCUG 66109.</title>
        <authorList>
            <person name="Salva-Serra F."/>
            <person name="Engstrom-Jakobsson H."/>
            <person name="Thorell K."/>
            <person name="Gonzales-Siles L."/>
            <person name="Karlsson R."/>
            <person name="Boulund F."/>
            <person name="Engstrand L."/>
            <person name="Kristiansson E."/>
            <person name="Moore E."/>
        </authorList>
    </citation>
    <scope>NUCLEOTIDE SEQUENCE [LARGE SCALE GENOMIC DNA]</scope>
    <source>
        <strain evidence="3 4">CCUG 66109</strain>
    </source>
</reference>
<organism evidence="3 4">
    <name type="scientific">Faucicola atlantae</name>
    <dbReference type="NCBI Taxonomy" id="34059"/>
    <lineage>
        <taxon>Bacteria</taxon>
        <taxon>Pseudomonadati</taxon>
        <taxon>Pseudomonadota</taxon>
        <taxon>Gammaproteobacteria</taxon>
        <taxon>Moraxellales</taxon>
        <taxon>Moraxellaceae</taxon>
        <taxon>Faucicola</taxon>
    </lineage>
</organism>
<evidence type="ECO:0000313" key="4">
    <source>
        <dbReference type="Proteomes" id="UP000092508"/>
    </source>
</evidence>
<dbReference type="RefSeq" id="WP_067236742.1">
    <property type="nucleotide sequence ID" value="NZ_LZMZ01000018.1"/>
</dbReference>
<dbReference type="GO" id="GO:0000155">
    <property type="term" value="F:phosphorelay sensor kinase activity"/>
    <property type="evidence" value="ECO:0007669"/>
    <property type="project" value="InterPro"/>
</dbReference>
<keyword evidence="1" id="KW-0812">Transmembrane</keyword>
<evidence type="ECO:0000313" key="3">
    <source>
        <dbReference type="EMBL" id="OBX78293.1"/>
    </source>
</evidence>
<dbReference type="PANTHER" id="PTHR34220">
    <property type="entry name" value="SENSOR HISTIDINE KINASE YPDA"/>
    <property type="match status" value="1"/>
</dbReference>
<gene>
    <name evidence="3" type="ORF">A9308_06820</name>
</gene>
<keyword evidence="1" id="KW-0472">Membrane</keyword>
<dbReference type="EMBL" id="LZMZ01000018">
    <property type="protein sequence ID" value="OBX78293.1"/>
    <property type="molecule type" value="Genomic_DNA"/>
</dbReference>
<feature type="domain" description="Signal transduction histidine kinase internal region" evidence="2">
    <location>
        <begin position="196"/>
        <end position="270"/>
    </location>
</feature>
<comment type="caution">
    <text evidence="3">The sequence shown here is derived from an EMBL/GenBank/DDBJ whole genome shotgun (WGS) entry which is preliminary data.</text>
</comment>
<dbReference type="InterPro" id="IPR050640">
    <property type="entry name" value="Bact_2-comp_sensor_kinase"/>
</dbReference>
<accession>A0A1B8QC35</accession>
<keyword evidence="1" id="KW-1133">Transmembrane helix</keyword>
<feature type="transmembrane region" description="Helical" evidence="1">
    <location>
        <begin position="156"/>
        <end position="175"/>
    </location>
</feature>
<feature type="transmembrane region" description="Helical" evidence="1">
    <location>
        <begin position="51"/>
        <end position="72"/>
    </location>
</feature>
<dbReference type="Proteomes" id="UP000092508">
    <property type="component" value="Unassembled WGS sequence"/>
</dbReference>
<feature type="transmembrane region" description="Helical" evidence="1">
    <location>
        <begin position="116"/>
        <end position="141"/>
    </location>
</feature>
<name>A0A1B8QC35_9GAMM</name>
<dbReference type="InterPro" id="IPR010559">
    <property type="entry name" value="Sig_transdc_His_kin_internal"/>
</dbReference>
<dbReference type="OrthoDB" id="2514702at2"/>
<proteinExistence type="predicted"/>
<feature type="transmembrane region" description="Helical" evidence="1">
    <location>
        <begin position="78"/>
        <end position="104"/>
    </location>
</feature>